<protein>
    <submittedName>
        <fullName evidence="4">Chaperone required for assembly of F1-ATPase</fullName>
    </submittedName>
</protein>
<dbReference type="SUPFAM" id="SSF160909">
    <property type="entry name" value="ATP12-like"/>
    <property type="match status" value="1"/>
</dbReference>
<dbReference type="PANTHER" id="PTHR21013:SF10">
    <property type="entry name" value="ATP SYNTHASE MITOCHONDRIAL F1 COMPLEX ASSEMBLY FACTOR 2"/>
    <property type="match status" value="1"/>
</dbReference>
<dbReference type="EMBL" id="QJTE01000002">
    <property type="protein sequence ID" value="PYE84943.1"/>
    <property type="molecule type" value="Genomic_DNA"/>
</dbReference>
<comment type="similarity">
    <text evidence="1">Belongs to the ATP12 family.</text>
</comment>
<dbReference type="InterPro" id="IPR042272">
    <property type="entry name" value="ATP12_ATP_synth-F1-assembly_N"/>
</dbReference>
<evidence type="ECO:0000313" key="4">
    <source>
        <dbReference type="EMBL" id="PYE84943.1"/>
    </source>
</evidence>
<evidence type="ECO:0000256" key="1">
    <source>
        <dbReference type="ARBA" id="ARBA00008231"/>
    </source>
</evidence>
<sequence>MAEWAPKRFWTEAKVVEAEGGWTVVLDGRGVRTPAKAPLVLPSEATAALVAEEWQAQGERIEPATMPATRTANSAIDRVAPQHGAVAEMLAGYGETDLLCYRAEAPEGLVQRQTEAWDPLLEWSAQALGARLQLAQGLMPVAQDAGALRALAARVEAMDSFRLAAFHDLVALSGSLVLAFAVTEQRLTPSQAWELSRVDEDWQIAQWGDDEEAAATTAYRRAAFLDAARFYLLID</sequence>
<dbReference type="InterPro" id="IPR011419">
    <property type="entry name" value="ATP12_ATP_synth-F1-assembly"/>
</dbReference>
<keyword evidence="3" id="KW-0143">Chaperone</keyword>
<name>A0A318STH1_9RHOB</name>
<dbReference type="PANTHER" id="PTHR21013">
    <property type="entry name" value="ATP SYNTHASE MITOCHONDRIAL F1 COMPLEX ASSEMBLY FACTOR 2/ATP12 PROTEIN, MITOCHONDRIAL PRECURSOR"/>
    <property type="match status" value="1"/>
</dbReference>
<organism evidence="4 5">
    <name type="scientific">Pseudoroseicyclus aestuarii</name>
    <dbReference type="NCBI Taxonomy" id="1795041"/>
    <lineage>
        <taxon>Bacteria</taxon>
        <taxon>Pseudomonadati</taxon>
        <taxon>Pseudomonadota</taxon>
        <taxon>Alphaproteobacteria</taxon>
        <taxon>Rhodobacterales</taxon>
        <taxon>Paracoccaceae</taxon>
        <taxon>Pseudoroseicyclus</taxon>
    </lineage>
</organism>
<dbReference type="RefSeq" id="WP_110813976.1">
    <property type="nucleotide sequence ID" value="NZ_QJTE01000002.1"/>
</dbReference>
<evidence type="ECO:0000256" key="3">
    <source>
        <dbReference type="ARBA" id="ARBA00023186"/>
    </source>
</evidence>
<dbReference type="Proteomes" id="UP000248311">
    <property type="component" value="Unassembled WGS sequence"/>
</dbReference>
<keyword evidence="5" id="KW-1185">Reference proteome</keyword>
<evidence type="ECO:0000313" key="5">
    <source>
        <dbReference type="Proteomes" id="UP000248311"/>
    </source>
</evidence>
<dbReference type="Gene3D" id="1.10.3580.10">
    <property type="entry name" value="ATP12 ATPase"/>
    <property type="match status" value="1"/>
</dbReference>
<evidence type="ECO:0000256" key="2">
    <source>
        <dbReference type="ARBA" id="ARBA00022946"/>
    </source>
</evidence>
<proteinExistence type="inferred from homology"/>
<accession>A0A318STH1</accession>
<gene>
    <name evidence="4" type="ORF">DFP88_102747</name>
</gene>
<dbReference type="GO" id="GO:0043461">
    <property type="term" value="P:proton-transporting ATP synthase complex assembly"/>
    <property type="evidence" value="ECO:0007669"/>
    <property type="project" value="InterPro"/>
</dbReference>
<dbReference type="OrthoDB" id="9797825at2"/>
<comment type="caution">
    <text evidence="4">The sequence shown here is derived from an EMBL/GenBank/DDBJ whole genome shotgun (WGS) entry which is preliminary data.</text>
</comment>
<reference evidence="4 5" key="1">
    <citation type="submission" date="2018-06" db="EMBL/GenBank/DDBJ databases">
        <title>Genomic Encyclopedia of Type Strains, Phase III (KMG-III): the genomes of soil and plant-associated and newly described type strains.</title>
        <authorList>
            <person name="Whitman W."/>
        </authorList>
    </citation>
    <scope>NUCLEOTIDE SEQUENCE [LARGE SCALE GENOMIC DNA]</scope>
    <source>
        <strain evidence="4 5">CECT 9025</strain>
    </source>
</reference>
<dbReference type="Pfam" id="PF07542">
    <property type="entry name" value="ATP12"/>
    <property type="match status" value="1"/>
</dbReference>
<keyword evidence="2" id="KW-0809">Transit peptide</keyword>
<dbReference type="AlphaFoldDB" id="A0A318STH1"/>
<dbReference type="Gene3D" id="3.30.2180.10">
    <property type="entry name" value="ATP12-like"/>
    <property type="match status" value="1"/>
</dbReference>
<dbReference type="InterPro" id="IPR023335">
    <property type="entry name" value="ATP12_ortho_dom_sf"/>
</dbReference>